<evidence type="ECO:0000313" key="5">
    <source>
        <dbReference type="Proteomes" id="UP000747110"/>
    </source>
</evidence>
<feature type="region of interest" description="Disordered" evidence="1">
    <location>
        <begin position="811"/>
        <end position="836"/>
    </location>
</feature>
<feature type="region of interest" description="Disordered" evidence="1">
    <location>
        <begin position="1"/>
        <end position="46"/>
    </location>
</feature>
<feature type="region of interest" description="Disordered" evidence="1">
    <location>
        <begin position="59"/>
        <end position="100"/>
    </location>
</feature>
<dbReference type="PANTHER" id="PTHR33104:SF2">
    <property type="entry name" value="CXC3 LIKE CYSTEINE CLUSTER DOMAIN-CONTAINING PROTEIN"/>
    <property type="match status" value="1"/>
</dbReference>
<dbReference type="EMBL" id="BNCQ01000009">
    <property type="protein sequence ID" value="GIM01540.1"/>
    <property type="molecule type" value="Genomic_DNA"/>
</dbReference>
<gene>
    <name evidence="2" type="ORF">Vretifemale_15917</name>
    <name evidence="3" type="ORF">Vretimale_6330</name>
</gene>
<dbReference type="Proteomes" id="UP000747110">
    <property type="component" value="Unassembled WGS sequence"/>
</dbReference>
<protein>
    <recommendedName>
        <fullName evidence="6">CxC3 like cysteine cluster domain-containing protein</fullName>
    </recommendedName>
</protein>
<feature type="compositionally biased region" description="Gly residues" evidence="1">
    <location>
        <begin position="344"/>
        <end position="353"/>
    </location>
</feature>
<dbReference type="OrthoDB" id="543183at2759"/>
<name>A0A8J4G7G6_9CHLO</name>
<evidence type="ECO:0000313" key="4">
    <source>
        <dbReference type="Proteomes" id="UP000722791"/>
    </source>
</evidence>
<feature type="compositionally biased region" description="Basic residues" evidence="1">
    <location>
        <begin position="1"/>
        <end position="12"/>
    </location>
</feature>
<evidence type="ECO:0008006" key="6">
    <source>
        <dbReference type="Google" id="ProtNLM"/>
    </source>
</evidence>
<evidence type="ECO:0000313" key="3">
    <source>
        <dbReference type="EMBL" id="GIM01540.1"/>
    </source>
</evidence>
<dbReference type="AlphaFoldDB" id="A0A8J4G7G6"/>
<dbReference type="PANTHER" id="PTHR33104">
    <property type="entry name" value="SI:DKEY-29D5.2"/>
    <property type="match status" value="1"/>
</dbReference>
<proteinExistence type="predicted"/>
<dbReference type="Pfam" id="PF18758">
    <property type="entry name" value="KDZ"/>
    <property type="match status" value="1"/>
</dbReference>
<dbReference type="Proteomes" id="UP000722791">
    <property type="component" value="Unassembled WGS sequence"/>
</dbReference>
<evidence type="ECO:0000256" key="1">
    <source>
        <dbReference type="SAM" id="MobiDB-lite"/>
    </source>
</evidence>
<evidence type="ECO:0000313" key="2">
    <source>
        <dbReference type="EMBL" id="GIL87951.1"/>
    </source>
</evidence>
<comment type="caution">
    <text evidence="3">The sequence shown here is derived from an EMBL/GenBank/DDBJ whole genome shotgun (WGS) entry which is preliminary data.</text>
</comment>
<feature type="compositionally biased region" description="Basic and acidic residues" evidence="1">
    <location>
        <begin position="25"/>
        <end position="39"/>
    </location>
</feature>
<feature type="region of interest" description="Disordered" evidence="1">
    <location>
        <begin position="313"/>
        <end position="366"/>
    </location>
</feature>
<accession>A0A8J4G7G6</accession>
<reference evidence="3" key="1">
    <citation type="journal article" date="2021" name="Proc. Natl. Acad. Sci. U.S.A.">
        <title>Three genomes in the algal genus Volvox reveal the fate of a haploid sex-determining region after a transition to homothallism.</title>
        <authorList>
            <person name="Yamamoto K."/>
            <person name="Hamaji T."/>
            <person name="Kawai-Toyooka H."/>
            <person name="Matsuzaki R."/>
            <person name="Takahashi F."/>
            <person name="Nishimura Y."/>
            <person name="Kawachi M."/>
            <person name="Noguchi H."/>
            <person name="Minakuchi Y."/>
            <person name="Umen J.G."/>
            <person name="Toyoda A."/>
            <person name="Nozaki H."/>
        </authorList>
    </citation>
    <scope>NUCLEOTIDE SEQUENCE</scope>
    <source>
        <strain evidence="3">NIES-3785</strain>
        <strain evidence="2">NIES-3786</strain>
    </source>
</reference>
<dbReference type="EMBL" id="BNCP01000042">
    <property type="protein sequence ID" value="GIL87951.1"/>
    <property type="molecule type" value="Genomic_DNA"/>
</dbReference>
<keyword evidence="5" id="KW-1185">Reference proteome</keyword>
<sequence length="1115" mass="122569">MNKVYSFKHRWKRNEQARQRRANKKAAEKLTEAQAEHPVKVKATPKVIAHRETTHFVPDIANREFSGDGLRTEAPSYDDTKSMGSPSSSDSEDEQQVSTPLTSVSYIEPLSLAYMDDFGQSADMRKELLSSQAMKVIEAARCASQRCPSCKGLGQAHGQPCPVTVLFWDQAVSLRVPVWWCPACKSSYGIRPTVLDSIPDTNISMNIQLRKDGTHVIWWHQTLLQLFDILESTTRHISADRFCAALMVNWEENGFGKPDSVIPSTLRKRFRHALKAYHYLQGLVDDSPEALDGWPSGALNGCPCCGDPVSENWQSNQDARREQLAPEDNSGVRIDASRIPPVAEGGGGAGTSGGEPLAPGQHSAGGCSDTASILRVATVTVGRGGGAGTSGGELLPAPPPAWGRDGVARIPPVAEGGGGAGTSGGELLAPGQHSAGGCSDTASILRVGTATVGRGGGAGTSGGELLPAPPPAWGCDGVARIPPVAEGGGGAGTSGGEPLAQGQRMAVRGAEEAWGLKLTGGVEDAGRGPHSLHSVHFDANFKLNLIGHRYGKAYPQLSRRRFFVSNKRVLGVLNNAAASQPIGPTTCSKFDADKVVAAESKKDLITALGAALCRHGMLLRLINLFTGERHAYCTCTVESILYAETAIQFMWYDIACRWGRSYTKWLGEQQELTLKERGSGMVCLIPPWHRYAHSFQCQKAFGHLRVEGVGRGSGEPAEVWNSVVGALGNTTQYMAPDNRESHIERTGPWYNRHVLEDLPFRLWRMKTRAEGALQAVNHRIDDLERILAGASGKPLNEVQDRLQHLLQEAYERRRQQQQQQQQQRPQEEQRQGQQQSWEGEYIRRRLALEKLQRSDTVDAAADVVPLGLLFPGADSVSIRQRPALIRSLRAQVEEVERAHNLEQGDWVAGSQSFMAGLSSLARVEAEKLMLETEDAVVDYCSLEYVVHHLRGRRKEQAHAKQQKRVTRQRVQEMWERLTSWAKVPGAVSEAVQGKLLAQNAITSVLRQEYPWIAVQKEHKGIPRLEQSLLRSYHERARCLEEISLIEKEIQRAIAYYAYRVHLLSRALDQTSVLSRGRWLLLQLHLRRNSSMLASFQALHSGGVPRNRGLFMEGEV</sequence>
<dbReference type="InterPro" id="IPR040521">
    <property type="entry name" value="KDZ"/>
</dbReference>
<organism evidence="3 4">
    <name type="scientific">Volvox reticuliferus</name>
    <dbReference type="NCBI Taxonomy" id="1737510"/>
    <lineage>
        <taxon>Eukaryota</taxon>
        <taxon>Viridiplantae</taxon>
        <taxon>Chlorophyta</taxon>
        <taxon>core chlorophytes</taxon>
        <taxon>Chlorophyceae</taxon>
        <taxon>CS clade</taxon>
        <taxon>Chlamydomonadales</taxon>
        <taxon>Volvocaceae</taxon>
        <taxon>Volvox</taxon>
    </lineage>
</organism>